<dbReference type="PROSITE" id="PS51000">
    <property type="entry name" value="HTH_DEOR_2"/>
    <property type="match status" value="1"/>
</dbReference>
<dbReference type="GO" id="GO:0003677">
    <property type="term" value="F:DNA binding"/>
    <property type="evidence" value="ECO:0007669"/>
    <property type="project" value="UniProtKB-KW"/>
</dbReference>
<evidence type="ECO:0000256" key="2">
    <source>
        <dbReference type="ARBA" id="ARBA00023125"/>
    </source>
</evidence>
<dbReference type="PANTHER" id="PTHR30363">
    <property type="entry name" value="HTH-TYPE TRANSCRIPTIONAL REGULATOR SRLR-RELATED"/>
    <property type="match status" value="1"/>
</dbReference>
<dbReference type="EMBL" id="BNAI01000012">
    <property type="protein sequence ID" value="GHF26406.1"/>
    <property type="molecule type" value="Genomic_DNA"/>
</dbReference>
<dbReference type="InterPro" id="IPR036390">
    <property type="entry name" value="WH_DNA-bd_sf"/>
</dbReference>
<dbReference type="InterPro" id="IPR036388">
    <property type="entry name" value="WH-like_DNA-bd_sf"/>
</dbReference>
<evidence type="ECO:0000259" key="4">
    <source>
        <dbReference type="PROSITE" id="PS51000"/>
    </source>
</evidence>
<dbReference type="PROSITE" id="PS00894">
    <property type="entry name" value="HTH_DEOR_1"/>
    <property type="match status" value="1"/>
</dbReference>
<reference evidence="5" key="2">
    <citation type="submission" date="2020-09" db="EMBL/GenBank/DDBJ databases">
        <authorList>
            <person name="Sun Q."/>
            <person name="Zhou Y."/>
        </authorList>
    </citation>
    <scope>NUCLEOTIDE SEQUENCE</scope>
    <source>
        <strain evidence="5">CGMCC 1.16548</strain>
    </source>
</reference>
<evidence type="ECO:0000313" key="6">
    <source>
        <dbReference type="Proteomes" id="UP000617531"/>
    </source>
</evidence>
<dbReference type="Proteomes" id="UP000617531">
    <property type="component" value="Unassembled WGS sequence"/>
</dbReference>
<feature type="domain" description="HTH deoR-type" evidence="4">
    <location>
        <begin position="6"/>
        <end position="61"/>
    </location>
</feature>
<sequence length="248" mass="26350">MATLLGEERRARLLEILTRDGALRLDPVAEELGVSAMTVRRDLDDLEAEGLARRVRGGAVAPVLPRPFGERMSTRSSSKSIIARKALDLVPTTGAVAFDASTTSGVLVGEITARDLVVATNSIDNAATARRRPGVRSVLIGGELDERSGSFVGPVACRAAAALGYARFFTSASAVSESGTSEVSLEEAQLKGVFADCAEETILLLDASKLGRVAVAHAFDWARIDVLVTDLDPGDDRLDPYRNLTEVR</sequence>
<dbReference type="PRINTS" id="PR00037">
    <property type="entry name" value="HTHLACR"/>
</dbReference>
<dbReference type="Pfam" id="PF08220">
    <property type="entry name" value="HTH_DeoR"/>
    <property type="match status" value="1"/>
</dbReference>
<protein>
    <submittedName>
        <fullName evidence="5">DeoR family transcriptional regulator</fullName>
    </submittedName>
</protein>
<proteinExistence type="predicted"/>
<dbReference type="AlphaFoldDB" id="A0A8J3GT92"/>
<comment type="caution">
    <text evidence="5">The sequence shown here is derived from an EMBL/GenBank/DDBJ whole genome shotgun (WGS) entry which is preliminary data.</text>
</comment>
<evidence type="ECO:0000256" key="1">
    <source>
        <dbReference type="ARBA" id="ARBA00023015"/>
    </source>
</evidence>
<dbReference type="Gene3D" id="1.10.10.10">
    <property type="entry name" value="Winged helix-like DNA-binding domain superfamily/Winged helix DNA-binding domain"/>
    <property type="match status" value="1"/>
</dbReference>
<accession>A0A8J3GT92</accession>
<dbReference type="InterPro" id="IPR050313">
    <property type="entry name" value="Carb_Metab_HTH_regulators"/>
</dbReference>
<keyword evidence="6" id="KW-1185">Reference proteome</keyword>
<dbReference type="InterPro" id="IPR001034">
    <property type="entry name" value="DeoR_HTH"/>
</dbReference>
<organism evidence="5 6">
    <name type="scientific">Pseudolysinimonas yzui</name>
    <dbReference type="NCBI Taxonomy" id="2708254"/>
    <lineage>
        <taxon>Bacteria</taxon>
        <taxon>Bacillati</taxon>
        <taxon>Actinomycetota</taxon>
        <taxon>Actinomycetes</taxon>
        <taxon>Micrococcales</taxon>
        <taxon>Microbacteriaceae</taxon>
        <taxon>Pseudolysinimonas</taxon>
    </lineage>
</organism>
<keyword evidence="3" id="KW-0804">Transcription</keyword>
<name>A0A8J3GT92_9MICO</name>
<keyword evidence="2" id="KW-0238">DNA-binding</keyword>
<dbReference type="InterPro" id="IPR018356">
    <property type="entry name" value="Tscrpt_reg_HTH_DeoR_CS"/>
</dbReference>
<dbReference type="InterPro" id="IPR014036">
    <property type="entry name" value="DeoR-like_C"/>
</dbReference>
<dbReference type="SUPFAM" id="SSF100950">
    <property type="entry name" value="NagB/RpiA/CoA transferase-like"/>
    <property type="match status" value="1"/>
</dbReference>
<keyword evidence="1" id="KW-0805">Transcription regulation</keyword>
<dbReference type="PANTHER" id="PTHR30363:SF44">
    <property type="entry name" value="AGA OPERON TRANSCRIPTIONAL REPRESSOR-RELATED"/>
    <property type="match status" value="1"/>
</dbReference>
<dbReference type="SMART" id="SM00420">
    <property type="entry name" value="HTH_DEOR"/>
    <property type="match status" value="1"/>
</dbReference>
<evidence type="ECO:0000313" key="5">
    <source>
        <dbReference type="EMBL" id="GHF26406.1"/>
    </source>
</evidence>
<dbReference type="SUPFAM" id="SSF46785">
    <property type="entry name" value="Winged helix' DNA-binding domain"/>
    <property type="match status" value="1"/>
</dbReference>
<evidence type="ECO:0000256" key="3">
    <source>
        <dbReference type="ARBA" id="ARBA00023163"/>
    </source>
</evidence>
<dbReference type="RefSeq" id="WP_191284281.1">
    <property type="nucleotide sequence ID" value="NZ_BNAI01000012.1"/>
</dbReference>
<reference evidence="5" key="1">
    <citation type="journal article" date="2014" name="Int. J. Syst. Evol. Microbiol.">
        <title>Complete genome sequence of Corynebacterium casei LMG S-19264T (=DSM 44701T), isolated from a smear-ripened cheese.</title>
        <authorList>
            <consortium name="US DOE Joint Genome Institute (JGI-PGF)"/>
            <person name="Walter F."/>
            <person name="Albersmeier A."/>
            <person name="Kalinowski J."/>
            <person name="Ruckert C."/>
        </authorList>
    </citation>
    <scope>NUCLEOTIDE SEQUENCE</scope>
    <source>
        <strain evidence="5">CGMCC 1.16548</strain>
    </source>
</reference>
<gene>
    <name evidence="5" type="ORF">GCM10011600_29180</name>
</gene>
<dbReference type="SMART" id="SM01134">
    <property type="entry name" value="DeoRC"/>
    <property type="match status" value="1"/>
</dbReference>
<dbReference type="GO" id="GO:0003700">
    <property type="term" value="F:DNA-binding transcription factor activity"/>
    <property type="evidence" value="ECO:0007669"/>
    <property type="project" value="InterPro"/>
</dbReference>
<dbReference type="InterPro" id="IPR037171">
    <property type="entry name" value="NagB/RpiA_transferase-like"/>
</dbReference>
<dbReference type="Pfam" id="PF00455">
    <property type="entry name" value="DeoRC"/>
    <property type="match status" value="1"/>
</dbReference>